<evidence type="ECO:0000313" key="2">
    <source>
        <dbReference type="EMBL" id="CAD5230886.1"/>
    </source>
</evidence>
<dbReference type="Proteomes" id="UP000659654">
    <property type="component" value="Unassembled WGS sequence"/>
</dbReference>
<gene>
    <name evidence="2" type="ORF">BXYJ_LOCUS11205</name>
</gene>
<dbReference type="EMBL" id="CAJFDI010000005">
    <property type="protein sequence ID" value="CAD5230886.1"/>
    <property type="molecule type" value="Genomic_DNA"/>
</dbReference>
<protein>
    <submittedName>
        <fullName evidence="2">(pine wood nematode) hypothetical protein</fullName>
    </submittedName>
</protein>
<accession>A0A1I7SBI7</accession>
<evidence type="ECO:0000313" key="5">
    <source>
        <dbReference type="Proteomes" id="UP000659654"/>
    </source>
</evidence>
<dbReference type="WBParaSite" id="BXY_1038600.1">
    <property type="protein sequence ID" value="BXY_1038600.1"/>
    <property type="gene ID" value="BXY_1038600"/>
</dbReference>
<dbReference type="EMBL" id="CAJFCV020000005">
    <property type="protein sequence ID" value="CAG9121966.1"/>
    <property type="molecule type" value="Genomic_DNA"/>
</dbReference>
<proteinExistence type="predicted"/>
<feature type="region of interest" description="Disordered" evidence="1">
    <location>
        <begin position="94"/>
        <end position="123"/>
    </location>
</feature>
<dbReference type="Proteomes" id="UP000582659">
    <property type="component" value="Unassembled WGS sequence"/>
</dbReference>
<evidence type="ECO:0000256" key="1">
    <source>
        <dbReference type="SAM" id="MobiDB-lite"/>
    </source>
</evidence>
<reference evidence="6" key="1">
    <citation type="submission" date="2016-11" db="UniProtKB">
        <authorList>
            <consortium name="WormBaseParasite"/>
        </authorList>
    </citation>
    <scope>IDENTIFICATION</scope>
</reference>
<sequence>MQDLRDFIKRQWMSKIGEQVLGGRLEEASLMGKLSDDVVQFIEKLIRENATLIQEIVESKVEEPAPERISLNSKTFSRNISPVSSVSTLASGVDSMSVTSKSRSRGGRGRAKPEERPESSSSSVKNAKVPSYVKLGGLLYSFSFSRSDTKLFVCCGGWDKSFIPWASYVYIKDGYPDEIKSGLEDSNKKSFFTKNLKQIAILSNFHWSQFSCADRVRKGLREFLSYITKQAPNAKIRIAGLLRKTESGPVIMYNTTLMHICEEFSDVSYVDVDTIPCAQKFFGTGLSKDVIKAIFKEVTNF</sequence>
<organism evidence="4 6">
    <name type="scientific">Bursaphelenchus xylophilus</name>
    <name type="common">Pinewood nematode worm</name>
    <name type="synonym">Aphelenchoides xylophilus</name>
    <dbReference type="NCBI Taxonomy" id="6326"/>
    <lineage>
        <taxon>Eukaryota</taxon>
        <taxon>Metazoa</taxon>
        <taxon>Ecdysozoa</taxon>
        <taxon>Nematoda</taxon>
        <taxon>Chromadorea</taxon>
        <taxon>Rhabditida</taxon>
        <taxon>Tylenchina</taxon>
        <taxon>Tylenchomorpha</taxon>
        <taxon>Aphelenchoidea</taxon>
        <taxon>Aphelenchoididae</taxon>
        <taxon>Bursaphelenchus</taxon>
    </lineage>
</organism>
<dbReference type="Proteomes" id="UP000095284">
    <property type="component" value="Unplaced"/>
</dbReference>
<dbReference type="AlphaFoldDB" id="A0A1I7SBI7"/>
<name>A0A1I7SBI7_BURXY</name>
<reference evidence="3" key="2">
    <citation type="submission" date="2020-08" db="EMBL/GenBank/DDBJ databases">
        <authorList>
            <person name="Kikuchi T."/>
        </authorList>
    </citation>
    <scope>NUCLEOTIDE SEQUENCE</scope>
    <source>
        <strain evidence="2">Ka4C1</strain>
    </source>
</reference>
<evidence type="ECO:0000313" key="3">
    <source>
        <dbReference type="EMBL" id="CAG9121966.1"/>
    </source>
</evidence>
<evidence type="ECO:0000313" key="6">
    <source>
        <dbReference type="WBParaSite" id="BXY_1038600.1"/>
    </source>
</evidence>
<evidence type="ECO:0000313" key="4">
    <source>
        <dbReference type="Proteomes" id="UP000095284"/>
    </source>
</evidence>
<dbReference type="OrthoDB" id="10415922at2759"/>
<keyword evidence="5" id="KW-1185">Reference proteome</keyword>